<evidence type="ECO:0000313" key="2">
    <source>
        <dbReference type="EMBL" id="MFC4560976.1"/>
    </source>
</evidence>
<dbReference type="PANTHER" id="PTHR33627">
    <property type="entry name" value="TRANSPOSASE"/>
    <property type="match status" value="1"/>
</dbReference>
<proteinExistence type="predicted"/>
<feature type="domain" description="Transposase IS701-like DDE" evidence="1">
    <location>
        <begin position="2"/>
        <end position="140"/>
    </location>
</feature>
<protein>
    <submittedName>
        <fullName evidence="2">Transposase</fullName>
    </submittedName>
</protein>
<comment type="caution">
    <text evidence="2">The sequence shown here is derived from an EMBL/GenBank/DDBJ whole genome shotgun (WGS) entry which is preliminary data.</text>
</comment>
<accession>A0ABV9DS29</accession>
<dbReference type="InterPro" id="IPR038721">
    <property type="entry name" value="IS701-like_DDE_dom"/>
</dbReference>
<name>A0ABV9DS29_9ACTN</name>
<dbReference type="RefSeq" id="WP_378571565.1">
    <property type="nucleotide sequence ID" value="NZ_JBHSFQ010000002.1"/>
</dbReference>
<organism evidence="2 3">
    <name type="scientific">Nocardiopsis mangrovi</name>
    <dbReference type="NCBI Taxonomy" id="1179818"/>
    <lineage>
        <taxon>Bacteria</taxon>
        <taxon>Bacillati</taxon>
        <taxon>Actinomycetota</taxon>
        <taxon>Actinomycetes</taxon>
        <taxon>Streptosporangiales</taxon>
        <taxon>Nocardiopsidaceae</taxon>
        <taxon>Nocardiopsis</taxon>
    </lineage>
</organism>
<dbReference type="PANTHER" id="PTHR33627:SF1">
    <property type="entry name" value="TRANSPOSASE"/>
    <property type="match status" value="1"/>
</dbReference>
<reference evidence="3" key="1">
    <citation type="journal article" date="2019" name="Int. J. Syst. Evol. Microbiol.">
        <title>The Global Catalogue of Microorganisms (GCM) 10K type strain sequencing project: providing services to taxonomists for standard genome sequencing and annotation.</title>
        <authorList>
            <consortium name="The Broad Institute Genomics Platform"/>
            <consortium name="The Broad Institute Genome Sequencing Center for Infectious Disease"/>
            <person name="Wu L."/>
            <person name="Ma J."/>
        </authorList>
    </citation>
    <scope>NUCLEOTIDE SEQUENCE [LARGE SCALE GENOMIC DNA]</scope>
    <source>
        <strain evidence="3">XZYJ18</strain>
    </source>
</reference>
<evidence type="ECO:0000313" key="3">
    <source>
        <dbReference type="Proteomes" id="UP001595923"/>
    </source>
</evidence>
<sequence length="358" mass="38172">MVFASLPRSDQRRKGRDYLHGLLSTPGRKSVRRIAAQIGGSGTGQSLHHFICSSTWDWTPVRRALAQHVMHAARPRAWVVRPLPISKSDRRPAGAGHDPAYAGHDPAGADGFRTAQRAVGVWLASESASVPVDWHLHLPEGEAGGTLADRAADACLALRSEWDLPARPIVMDLRDSHPVGALRRMRAAGTHPVARVSPELELTVTDPALTGHVGRVLMAADIMRAARALRRPVGEHGGPARGRALRPGRRPELVAAVGVGSPGAAFALVGIGPSAMDWPGELWLTTLPPEQAAAGVAPVRGLLRTTELAQYAIGDHVGIRDYAGRSFSGWHRHITLASTAHAAAALARSDDRPGERHT</sequence>
<keyword evidence="3" id="KW-1185">Reference proteome</keyword>
<dbReference type="InterPro" id="IPR039365">
    <property type="entry name" value="IS701-like"/>
</dbReference>
<dbReference type="Pfam" id="PF13546">
    <property type="entry name" value="DDE_5"/>
    <property type="match status" value="1"/>
</dbReference>
<evidence type="ECO:0000259" key="1">
    <source>
        <dbReference type="Pfam" id="PF13546"/>
    </source>
</evidence>
<dbReference type="Proteomes" id="UP001595923">
    <property type="component" value="Unassembled WGS sequence"/>
</dbReference>
<dbReference type="EMBL" id="JBHSFQ010000002">
    <property type="protein sequence ID" value="MFC4560976.1"/>
    <property type="molecule type" value="Genomic_DNA"/>
</dbReference>
<gene>
    <name evidence="2" type="ORF">ACFO4E_03795</name>
</gene>